<dbReference type="KEGG" id="clup:CLUP02_15587"/>
<dbReference type="Proteomes" id="UP000830671">
    <property type="component" value="Chromosome 8"/>
</dbReference>
<dbReference type="EMBL" id="CP019480">
    <property type="protein sequence ID" value="UQC90056.1"/>
    <property type="molecule type" value="Genomic_DNA"/>
</dbReference>
<proteinExistence type="predicted"/>
<keyword evidence="2" id="KW-1185">Reference proteome</keyword>
<sequence length="450" mass="51717">MQPKGAIRVHFDRSLKDLDARPRWAYVPTSWSIKHSLHVTENTHDKCCHLQEKVVDYLSSIAVDTYSRELYCLKLEECQILPNLHLSQKSPPPTAIKSIDPAQTSGNPEAINASDTVSLAVNRKHPLVTITSLPDEVHHLVASNLCEHCTGCLTNPDQPSHTNSAELFNLYLVDTHWRDIATPYLYHVWVLRQTNFLSEKSNLRQWKSQTGGRNRHKVAGHGLLRGTAMWHQWLMLQTPALDTVSVYHQHQLHFHEYPDIEKLAFIGTQRNMDIPTMLMFDSPSYVPRQVYPHTTGCYGRYGPYGWPFDDSRSLRDLAIERMFIRCGGMEGIQYISHGHMDWVACQNLNDSCVSYTMVMTWYDRFHLPRDAYLFGFRALHIIAETNAVEMSPEELVIRRQLEDLGVELKFYEQDILHGVDYAVLEDEGWTVNDKIGGSLDFQFSSKETSS</sequence>
<organism evidence="1 2">
    <name type="scientific">Colletotrichum lupini</name>
    <dbReference type="NCBI Taxonomy" id="145971"/>
    <lineage>
        <taxon>Eukaryota</taxon>
        <taxon>Fungi</taxon>
        <taxon>Dikarya</taxon>
        <taxon>Ascomycota</taxon>
        <taxon>Pezizomycotina</taxon>
        <taxon>Sordariomycetes</taxon>
        <taxon>Hypocreomycetidae</taxon>
        <taxon>Glomerellales</taxon>
        <taxon>Glomerellaceae</taxon>
        <taxon>Colletotrichum</taxon>
        <taxon>Colletotrichum acutatum species complex</taxon>
    </lineage>
</organism>
<accession>A0A9Q8T8L4</accession>
<protein>
    <submittedName>
        <fullName evidence="1">Uncharacterized protein</fullName>
    </submittedName>
</protein>
<dbReference type="GeneID" id="73349521"/>
<evidence type="ECO:0000313" key="1">
    <source>
        <dbReference type="EMBL" id="UQC90056.1"/>
    </source>
</evidence>
<gene>
    <name evidence="1" type="ORF">CLUP02_15587</name>
</gene>
<reference evidence="1" key="1">
    <citation type="journal article" date="2021" name="Mol. Plant Microbe Interact.">
        <title>Complete Genome Sequence of the Plant-Pathogenic Fungus Colletotrichum lupini.</title>
        <authorList>
            <person name="Baroncelli R."/>
            <person name="Pensec F."/>
            <person name="Da Lio D."/>
            <person name="Boufleur T."/>
            <person name="Vicente I."/>
            <person name="Sarrocco S."/>
            <person name="Picot A."/>
            <person name="Baraldi E."/>
            <person name="Sukno S."/>
            <person name="Thon M."/>
            <person name="Le Floch G."/>
        </authorList>
    </citation>
    <scope>NUCLEOTIDE SEQUENCE</scope>
    <source>
        <strain evidence="1">IMI 504893</strain>
    </source>
</reference>
<dbReference type="AlphaFoldDB" id="A0A9Q8T8L4"/>
<dbReference type="RefSeq" id="XP_049151657.1">
    <property type="nucleotide sequence ID" value="XM_049294511.1"/>
</dbReference>
<name>A0A9Q8T8L4_9PEZI</name>
<evidence type="ECO:0000313" key="2">
    <source>
        <dbReference type="Proteomes" id="UP000830671"/>
    </source>
</evidence>